<keyword evidence="8" id="KW-1185">Reference proteome</keyword>
<proteinExistence type="inferred from homology"/>
<evidence type="ECO:0000256" key="1">
    <source>
        <dbReference type="ARBA" id="ARBA00006787"/>
    </source>
</evidence>
<evidence type="ECO:0000256" key="3">
    <source>
        <dbReference type="ARBA" id="ARBA00023002"/>
    </source>
</evidence>
<feature type="transmembrane region" description="Helical" evidence="6">
    <location>
        <begin position="6"/>
        <end position="27"/>
    </location>
</feature>
<dbReference type="Pfam" id="PF03055">
    <property type="entry name" value="RPE65"/>
    <property type="match status" value="1"/>
</dbReference>
<evidence type="ECO:0000256" key="6">
    <source>
        <dbReference type="SAM" id="Phobius"/>
    </source>
</evidence>
<comment type="caution">
    <text evidence="7">The sequence shown here is derived from an EMBL/GenBank/DDBJ whole genome shotgun (WGS) entry which is preliminary data.</text>
</comment>
<feature type="binding site" evidence="5">
    <location>
        <position position="477"/>
    </location>
    <ligand>
        <name>Fe cation</name>
        <dbReference type="ChEBI" id="CHEBI:24875"/>
        <note>catalytic</note>
    </ligand>
</feature>
<keyword evidence="4 5" id="KW-0408">Iron</keyword>
<keyword evidence="6" id="KW-0472">Membrane</keyword>
<sequence>MQYQWIQLLLSIVGCVILRCWMILLTFEIKNGKVTFQCRFLQSDAYKANTKANRIVFTDFGTSSTPDPCQTIFQRFFSIFEKRIPCDNASISLYPFGDEIYSFAETPFMFKIDKDTLETKKKIDLRKLNIICHSSHPQVTDDGTVYSLALSKKMAHSIVRFLPKPKKHDDDFSMYDEAEVVASIPVRWRLFPSYMHSFGLTKNYFVILEQPLTISIPNLSINVLRNLPVIDSLKSYPNELTQISVISRSAGTLSYRFYAQTFFYFHIINQYEEQDHVILDVCIYTDASIIQSVSVAALRDTHNNCDVFRGTPIRLILPLLDSYDNIKPNENLVKIKNTNAKAFLREDGTIFVEWEVLSTSGTELPTINYSKHRGVKYKYFYAVSSDIDQGYFGAIIKVDTENKTTAQWHEKDCFANEPIFVANPNAESEDDGVILSNFVWESNEIHRTGLVILDAKTMKEVGRAEFDTPGPIAAGFHGWYCAN</sequence>
<dbReference type="InterPro" id="IPR004294">
    <property type="entry name" value="Carotenoid_Oase"/>
</dbReference>
<dbReference type="PANTHER" id="PTHR10543">
    <property type="entry name" value="BETA-CAROTENE DIOXYGENASE"/>
    <property type="match status" value="1"/>
</dbReference>
<protein>
    <submittedName>
        <fullName evidence="7">Uncharacterized protein</fullName>
    </submittedName>
</protein>
<dbReference type="Proteomes" id="UP001353858">
    <property type="component" value="Unassembled WGS sequence"/>
</dbReference>
<keyword evidence="2 5" id="KW-0479">Metal-binding</keyword>
<reference evidence="8" key="1">
    <citation type="submission" date="2023-01" db="EMBL/GenBank/DDBJ databases">
        <title>Key to firefly adult light organ development and bioluminescence: homeobox transcription factors regulate luciferase expression and transportation to peroxisome.</title>
        <authorList>
            <person name="Fu X."/>
        </authorList>
    </citation>
    <scope>NUCLEOTIDE SEQUENCE [LARGE SCALE GENOMIC DNA]</scope>
</reference>
<keyword evidence="6" id="KW-0812">Transmembrane</keyword>
<evidence type="ECO:0000256" key="2">
    <source>
        <dbReference type="ARBA" id="ARBA00022723"/>
    </source>
</evidence>
<evidence type="ECO:0000256" key="5">
    <source>
        <dbReference type="PIRSR" id="PIRSR604294-1"/>
    </source>
</evidence>
<keyword evidence="6" id="KW-1133">Transmembrane helix</keyword>
<dbReference type="GO" id="GO:0010436">
    <property type="term" value="F:carotenoid dioxygenase activity"/>
    <property type="evidence" value="ECO:0007669"/>
    <property type="project" value="TreeGrafter"/>
</dbReference>
<dbReference type="EMBL" id="JARPUR010000001">
    <property type="protein sequence ID" value="KAK4884041.1"/>
    <property type="molecule type" value="Genomic_DNA"/>
</dbReference>
<dbReference type="AlphaFoldDB" id="A0AAN7SC57"/>
<dbReference type="GO" id="GO:0003834">
    <property type="term" value="F:beta-carotene 15,15'-dioxygenase activity"/>
    <property type="evidence" value="ECO:0007669"/>
    <property type="project" value="TreeGrafter"/>
</dbReference>
<feature type="binding site" evidence="5">
    <location>
        <position position="136"/>
    </location>
    <ligand>
        <name>Fe cation</name>
        <dbReference type="ChEBI" id="CHEBI:24875"/>
        <note>catalytic</note>
    </ligand>
</feature>
<name>A0AAN7SC57_9COLE</name>
<organism evidence="7 8">
    <name type="scientific">Aquatica leii</name>
    <dbReference type="NCBI Taxonomy" id="1421715"/>
    <lineage>
        <taxon>Eukaryota</taxon>
        <taxon>Metazoa</taxon>
        <taxon>Ecdysozoa</taxon>
        <taxon>Arthropoda</taxon>
        <taxon>Hexapoda</taxon>
        <taxon>Insecta</taxon>
        <taxon>Pterygota</taxon>
        <taxon>Neoptera</taxon>
        <taxon>Endopterygota</taxon>
        <taxon>Coleoptera</taxon>
        <taxon>Polyphaga</taxon>
        <taxon>Elateriformia</taxon>
        <taxon>Elateroidea</taxon>
        <taxon>Lampyridae</taxon>
        <taxon>Luciolinae</taxon>
        <taxon>Aquatica</taxon>
    </lineage>
</organism>
<feature type="binding site" evidence="5">
    <location>
        <position position="196"/>
    </location>
    <ligand>
        <name>Fe cation</name>
        <dbReference type="ChEBI" id="CHEBI:24875"/>
        <note>catalytic</note>
    </ligand>
</feature>
<dbReference type="PANTHER" id="PTHR10543:SF24">
    <property type="entry name" value="CAROTENOID ISOMEROOXYGENASE"/>
    <property type="match status" value="1"/>
</dbReference>
<evidence type="ECO:0000313" key="8">
    <source>
        <dbReference type="Proteomes" id="UP001353858"/>
    </source>
</evidence>
<gene>
    <name evidence="7" type="ORF">RN001_000312</name>
</gene>
<keyword evidence="3" id="KW-0560">Oxidoreductase</keyword>
<dbReference type="GO" id="GO:0016121">
    <property type="term" value="P:carotene catabolic process"/>
    <property type="evidence" value="ECO:0007669"/>
    <property type="project" value="TreeGrafter"/>
</dbReference>
<accession>A0AAN7SC57</accession>
<dbReference type="GO" id="GO:0042574">
    <property type="term" value="P:retinal metabolic process"/>
    <property type="evidence" value="ECO:0007669"/>
    <property type="project" value="TreeGrafter"/>
</dbReference>
<comment type="cofactor">
    <cofactor evidence="5">
        <name>Fe(2+)</name>
        <dbReference type="ChEBI" id="CHEBI:29033"/>
    </cofactor>
    <text evidence="5">Binds 1 Fe(2+) ion per subunit.</text>
</comment>
<dbReference type="GO" id="GO:0046872">
    <property type="term" value="F:metal ion binding"/>
    <property type="evidence" value="ECO:0007669"/>
    <property type="project" value="UniProtKB-KW"/>
</dbReference>
<feature type="binding site" evidence="5">
    <location>
        <position position="266"/>
    </location>
    <ligand>
        <name>Fe cation</name>
        <dbReference type="ChEBI" id="CHEBI:24875"/>
        <note>catalytic</note>
    </ligand>
</feature>
<evidence type="ECO:0000256" key="4">
    <source>
        <dbReference type="ARBA" id="ARBA00023004"/>
    </source>
</evidence>
<comment type="similarity">
    <text evidence="1">Belongs to the carotenoid oxygenase family.</text>
</comment>
<evidence type="ECO:0000313" key="7">
    <source>
        <dbReference type="EMBL" id="KAK4884041.1"/>
    </source>
</evidence>